<sequence>MLIIKLNATNSTNSYLRELSNNKQLEDYTVVTAKHQLQGRGQRGTNWESETGKNLTFSVLKDISGIPITDNFFVSVVTALAVRATLNDFLIPNLSIKWPNDILSANKKIAGILIENNIKKNALGSSIIGIGINVHQTYFENLPQASSLQLITGKTFNPDHLLLGTITHLKFYFEQLKQHKQKLLKAEYESFLFRKNKPSTFKKIDGSVITGYIQGITDSGRLCVLEQDAAIETYDLKQIRLLY</sequence>
<dbReference type="PANTHER" id="PTHR12835:SF5">
    <property type="entry name" value="BIOTIN--PROTEIN LIGASE"/>
    <property type="match status" value="1"/>
</dbReference>
<dbReference type="Proteomes" id="UP001597472">
    <property type="component" value="Unassembled WGS sequence"/>
</dbReference>
<dbReference type="NCBIfam" id="TIGR00121">
    <property type="entry name" value="birA_ligase"/>
    <property type="match status" value="1"/>
</dbReference>
<dbReference type="EMBL" id="JBHULS010000007">
    <property type="protein sequence ID" value="MFD2552589.1"/>
    <property type="molecule type" value="Genomic_DNA"/>
</dbReference>
<feature type="domain" description="BPL/LPL catalytic" evidence="2">
    <location>
        <begin position="1"/>
        <end position="177"/>
    </location>
</feature>
<dbReference type="InterPro" id="IPR045864">
    <property type="entry name" value="aa-tRNA-synth_II/BPL/LPL"/>
</dbReference>
<evidence type="ECO:0000256" key="1">
    <source>
        <dbReference type="ARBA" id="ARBA00022598"/>
    </source>
</evidence>
<gene>
    <name evidence="3" type="ORF">ACFSQP_12270</name>
</gene>
<dbReference type="GO" id="GO:0004077">
    <property type="term" value="F:biotin--[biotin carboxyl-carrier protein] ligase activity"/>
    <property type="evidence" value="ECO:0007669"/>
    <property type="project" value="UniProtKB-EC"/>
</dbReference>
<keyword evidence="1 3" id="KW-0436">Ligase</keyword>
<dbReference type="InterPro" id="IPR004408">
    <property type="entry name" value="Biotin_CoA_COase_ligase"/>
</dbReference>
<organism evidence="3 4">
    <name type="scientific">Bizionia sediminis</name>
    <dbReference type="NCBI Taxonomy" id="1737064"/>
    <lineage>
        <taxon>Bacteria</taxon>
        <taxon>Pseudomonadati</taxon>
        <taxon>Bacteroidota</taxon>
        <taxon>Flavobacteriia</taxon>
        <taxon>Flavobacteriales</taxon>
        <taxon>Flavobacteriaceae</taxon>
        <taxon>Bizionia</taxon>
    </lineage>
</organism>
<dbReference type="SUPFAM" id="SSF55681">
    <property type="entry name" value="Class II aaRS and biotin synthetases"/>
    <property type="match status" value="1"/>
</dbReference>
<evidence type="ECO:0000313" key="4">
    <source>
        <dbReference type="Proteomes" id="UP001597472"/>
    </source>
</evidence>
<proteinExistence type="predicted"/>
<name>A0ABW5KV91_9FLAO</name>
<dbReference type="InterPro" id="IPR004143">
    <property type="entry name" value="BPL_LPL_catalytic"/>
</dbReference>
<dbReference type="Gene3D" id="3.30.930.10">
    <property type="entry name" value="Bira Bifunctional Protein, Domain 2"/>
    <property type="match status" value="1"/>
</dbReference>
<accession>A0ABW5KV91</accession>
<dbReference type="PROSITE" id="PS51733">
    <property type="entry name" value="BPL_LPL_CATALYTIC"/>
    <property type="match status" value="1"/>
</dbReference>
<keyword evidence="4" id="KW-1185">Reference proteome</keyword>
<dbReference type="EC" id="6.3.4.15" evidence="3"/>
<dbReference type="Pfam" id="PF03099">
    <property type="entry name" value="BPL_LplA_LipB"/>
    <property type="match status" value="1"/>
</dbReference>
<evidence type="ECO:0000313" key="3">
    <source>
        <dbReference type="EMBL" id="MFD2552589.1"/>
    </source>
</evidence>
<dbReference type="CDD" id="cd16442">
    <property type="entry name" value="BPL"/>
    <property type="match status" value="1"/>
</dbReference>
<protein>
    <submittedName>
        <fullName evidence="3">Biotin--[acetyl-CoA-carboxylase] ligase</fullName>
        <ecNumber evidence="3">6.3.4.15</ecNumber>
    </submittedName>
</protein>
<reference evidence="4" key="1">
    <citation type="journal article" date="2019" name="Int. J. Syst. Evol. Microbiol.">
        <title>The Global Catalogue of Microorganisms (GCM) 10K type strain sequencing project: providing services to taxonomists for standard genome sequencing and annotation.</title>
        <authorList>
            <consortium name="The Broad Institute Genomics Platform"/>
            <consortium name="The Broad Institute Genome Sequencing Center for Infectious Disease"/>
            <person name="Wu L."/>
            <person name="Ma J."/>
        </authorList>
    </citation>
    <scope>NUCLEOTIDE SEQUENCE [LARGE SCALE GENOMIC DNA]</scope>
    <source>
        <strain evidence="4">KCTC 42587</strain>
    </source>
</reference>
<dbReference type="PANTHER" id="PTHR12835">
    <property type="entry name" value="BIOTIN PROTEIN LIGASE"/>
    <property type="match status" value="1"/>
</dbReference>
<comment type="caution">
    <text evidence="3">The sequence shown here is derived from an EMBL/GenBank/DDBJ whole genome shotgun (WGS) entry which is preliminary data.</text>
</comment>
<dbReference type="RefSeq" id="WP_376894933.1">
    <property type="nucleotide sequence ID" value="NZ_JBHULS010000007.1"/>
</dbReference>
<evidence type="ECO:0000259" key="2">
    <source>
        <dbReference type="PROSITE" id="PS51733"/>
    </source>
</evidence>